<dbReference type="GO" id="GO:0005634">
    <property type="term" value="C:nucleus"/>
    <property type="evidence" value="ECO:0007669"/>
    <property type="project" value="UniProtKB-SubCell"/>
</dbReference>
<dbReference type="CDD" id="cd14690">
    <property type="entry name" value="bZIP_CREB1"/>
    <property type="match status" value="1"/>
</dbReference>
<dbReference type="InterPro" id="IPR004827">
    <property type="entry name" value="bZIP"/>
</dbReference>
<dbReference type="InterPro" id="IPR003102">
    <property type="entry name" value="CREB1-like_pKID"/>
</dbReference>
<reference evidence="11" key="4">
    <citation type="journal article" date="2022" name="Res Sq">
        <title>Comparative Genomics Reveals Insights into the Divergent Evolution of Astigmatic Mites and Household Pest Adaptations.</title>
        <authorList>
            <person name="Xiong Q."/>
            <person name="Wan A.T.-Y."/>
            <person name="Liu X.-Y."/>
            <person name="Fung C.S.-H."/>
            <person name="Xiao X."/>
            <person name="Malainual N."/>
            <person name="Hou J."/>
            <person name="Wang L."/>
            <person name="Wang M."/>
            <person name="Yang K."/>
            <person name="Cui Y."/>
            <person name="Leung E."/>
            <person name="Nong W."/>
            <person name="Shin S.-K."/>
            <person name="Au S."/>
            <person name="Jeong K.Y."/>
            <person name="Chew F.T."/>
            <person name="Hui J."/>
            <person name="Leung T.F."/>
            <person name="Tungtrongchitr A."/>
            <person name="Zhong N."/>
            <person name="Liu Z."/>
            <person name="Tsui S."/>
        </authorList>
    </citation>
    <scope>NUCLEOTIDE SEQUENCE</scope>
    <source>
        <strain evidence="11">Derf</strain>
        <tissue evidence="11">Whole organism</tissue>
    </source>
</reference>
<name>A0A922L9S9_DERFA</name>
<evidence type="ECO:0000256" key="5">
    <source>
        <dbReference type="ARBA" id="ARBA00023242"/>
    </source>
</evidence>
<dbReference type="OrthoDB" id="5970722at2759"/>
<evidence type="ECO:0000313" key="12">
    <source>
        <dbReference type="Proteomes" id="UP000790347"/>
    </source>
</evidence>
<feature type="compositionally biased region" description="Low complexity" evidence="7">
    <location>
        <begin position="172"/>
        <end position="195"/>
    </location>
</feature>
<feature type="compositionally biased region" description="Low complexity" evidence="7">
    <location>
        <begin position="139"/>
        <end position="154"/>
    </location>
</feature>
<evidence type="ECO:0000259" key="9">
    <source>
        <dbReference type="PROSITE" id="PS50953"/>
    </source>
</evidence>
<dbReference type="InterPro" id="IPR046347">
    <property type="entry name" value="bZIP_sf"/>
</dbReference>
<keyword evidence="4" id="KW-0804">Transcription</keyword>
<evidence type="ECO:0000256" key="4">
    <source>
        <dbReference type="ARBA" id="ARBA00023163"/>
    </source>
</evidence>
<evidence type="ECO:0000259" key="8">
    <source>
        <dbReference type="PROSITE" id="PS50217"/>
    </source>
</evidence>
<proteinExistence type="predicted"/>
<dbReference type="SUPFAM" id="SSF57959">
    <property type="entry name" value="Leucine zipper domain"/>
    <property type="match status" value="1"/>
</dbReference>
<keyword evidence="12" id="KW-1185">Reference proteome</keyword>
<organism evidence="11 12">
    <name type="scientific">Dermatophagoides farinae</name>
    <name type="common">American house dust mite</name>
    <dbReference type="NCBI Taxonomy" id="6954"/>
    <lineage>
        <taxon>Eukaryota</taxon>
        <taxon>Metazoa</taxon>
        <taxon>Ecdysozoa</taxon>
        <taxon>Arthropoda</taxon>
        <taxon>Chelicerata</taxon>
        <taxon>Arachnida</taxon>
        <taxon>Acari</taxon>
        <taxon>Acariformes</taxon>
        <taxon>Sarcoptiformes</taxon>
        <taxon>Astigmata</taxon>
        <taxon>Psoroptidia</taxon>
        <taxon>Analgoidea</taxon>
        <taxon>Pyroglyphidae</taxon>
        <taxon>Dermatophagoidinae</taxon>
        <taxon>Dermatophagoides</taxon>
    </lineage>
</organism>
<dbReference type="FunFam" id="1.20.5.170:FF:000003">
    <property type="entry name" value="cAMP-responsive element modulator isoform X2"/>
    <property type="match status" value="1"/>
</dbReference>
<dbReference type="Proteomes" id="UP000790347">
    <property type="component" value="Unassembled WGS sequence"/>
</dbReference>
<gene>
    <name evidence="11" type="primary">CREB1</name>
    <name evidence="11" type="ORF">DERF_000015</name>
    <name evidence="10" type="ORF">HUG17_7918</name>
</gene>
<dbReference type="AlphaFoldDB" id="A0A922L9S9"/>
<dbReference type="GO" id="GO:0000981">
    <property type="term" value="F:DNA-binding transcription factor activity, RNA polymerase II-specific"/>
    <property type="evidence" value="ECO:0007669"/>
    <property type="project" value="TreeGrafter"/>
</dbReference>
<dbReference type="Pfam" id="PF00170">
    <property type="entry name" value="bZIP_1"/>
    <property type="match status" value="1"/>
</dbReference>
<keyword evidence="2" id="KW-0805">Transcription regulation</keyword>
<dbReference type="Gene3D" id="1.20.5.170">
    <property type="match status" value="1"/>
</dbReference>
<dbReference type="PROSITE" id="PS50217">
    <property type="entry name" value="BZIP"/>
    <property type="match status" value="1"/>
</dbReference>
<keyword evidence="3" id="KW-0238">DNA-binding</keyword>
<dbReference type="PRINTS" id="PR00041">
    <property type="entry name" value="LEUZIPPRCREB"/>
</dbReference>
<reference evidence="11" key="1">
    <citation type="submission" date="2013-05" db="EMBL/GenBank/DDBJ databases">
        <authorList>
            <person name="Yim A.K.Y."/>
            <person name="Chan T.F."/>
            <person name="Ji K.M."/>
            <person name="Liu X.Y."/>
            <person name="Zhou J.W."/>
            <person name="Li R.Q."/>
            <person name="Yang K.Y."/>
            <person name="Li J."/>
            <person name="Li M."/>
            <person name="Law P.T.W."/>
            <person name="Wu Y.L."/>
            <person name="Cai Z.L."/>
            <person name="Qin H."/>
            <person name="Bao Y."/>
            <person name="Leung R.K.K."/>
            <person name="Ng P.K.S."/>
            <person name="Zou J."/>
            <person name="Zhong X.J."/>
            <person name="Ran P.X."/>
            <person name="Zhong N.S."/>
            <person name="Liu Z.G."/>
            <person name="Tsui S.K.W."/>
        </authorList>
    </citation>
    <scope>NUCLEOTIDE SEQUENCE</scope>
    <source>
        <strain evidence="11">Derf</strain>
        <tissue evidence="11">Whole organism</tissue>
    </source>
</reference>
<dbReference type="PROSITE" id="PS50953">
    <property type="entry name" value="KID"/>
    <property type="match status" value="1"/>
</dbReference>
<evidence type="ECO:0000256" key="2">
    <source>
        <dbReference type="ARBA" id="ARBA00023015"/>
    </source>
</evidence>
<keyword evidence="6" id="KW-0175">Coiled coil</keyword>
<dbReference type="Proteomes" id="UP000828236">
    <property type="component" value="Unassembled WGS sequence"/>
</dbReference>
<feature type="region of interest" description="Disordered" evidence="7">
    <location>
        <begin position="134"/>
        <end position="199"/>
    </location>
</feature>
<protein>
    <submittedName>
        <fullName evidence="11">Cyclic AMP-responsive element-binding protein 1</fullName>
    </submittedName>
    <submittedName>
        <fullName evidence="10">Pkid domain containing protein</fullName>
    </submittedName>
</protein>
<evidence type="ECO:0000256" key="3">
    <source>
        <dbReference type="ARBA" id="ARBA00023125"/>
    </source>
</evidence>
<evidence type="ECO:0000256" key="1">
    <source>
        <dbReference type="ARBA" id="ARBA00004123"/>
    </source>
</evidence>
<dbReference type="GO" id="GO:0000978">
    <property type="term" value="F:RNA polymerase II cis-regulatory region sequence-specific DNA binding"/>
    <property type="evidence" value="ECO:0007669"/>
    <property type="project" value="TreeGrafter"/>
</dbReference>
<feature type="domain" description="BZIP" evidence="8">
    <location>
        <begin position="310"/>
        <end position="361"/>
    </location>
</feature>
<dbReference type="SMART" id="SM00338">
    <property type="entry name" value="BRLZ"/>
    <property type="match status" value="1"/>
</dbReference>
<feature type="coiled-coil region" evidence="6">
    <location>
        <begin position="328"/>
        <end position="362"/>
    </location>
</feature>
<evidence type="ECO:0000313" key="11">
    <source>
        <dbReference type="EMBL" id="KAH9525882.1"/>
    </source>
</evidence>
<comment type="subcellular location">
    <subcellularLocation>
        <location evidence="1">Nucleus</location>
    </subcellularLocation>
</comment>
<feature type="domain" description="KID" evidence="9">
    <location>
        <begin position="96"/>
        <end position="155"/>
    </location>
</feature>
<dbReference type="EMBL" id="SDOV01000005">
    <property type="protein sequence ID" value="KAH7640451.1"/>
    <property type="molecule type" value="Genomic_DNA"/>
</dbReference>
<keyword evidence="5" id="KW-0539">Nucleus</keyword>
<evidence type="ECO:0000256" key="6">
    <source>
        <dbReference type="SAM" id="Coils"/>
    </source>
</evidence>
<dbReference type="PANTHER" id="PTHR45879:SF3">
    <property type="entry name" value="CYCLIC AMP RESPONSE ELEMENT-BINDING PROTEIN B"/>
    <property type="match status" value="1"/>
</dbReference>
<dbReference type="Pfam" id="PF02173">
    <property type="entry name" value="pKID"/>
    <property type="match status" value="1"/>
</dbReference>
<dbReference type="GO" id="GO:0005667">
    <property type="term" value="C:transcription regulator complex"/>
    <property type="evidence" value="ECO:0007669"/>
    <property type="project" value="TreeGrafter"/>
</dbReference>
<dbReference type="EMBL" id="ASGP02000001">
    <property type="protein sequence ID" value="KAH9525882.1"/>
    <property type="molecule type" value="Genomic_DNA"/>
</dbReference>
<reference evidence="10" key="2">
    <citation type="submission" date="2020-06" db="EMBL/GenBank/DDBJ databases">
        <authorList>
            <person name="Ji K."/>
            <person name="Li J."/>
        </authorList>
    </citation>
    <scope>NUCLEOTIDE SEQUENCE</scope>
    <source>
        <strain evidence="10">JKM2019</strain>
        <tissue evidence="10">Whole body</tissue>
    </source>
</reference>
<dbReference type="InterPro" id="IPR001630">
    <property type="entry name" value="Leuzip_CREB"/>
</dbReference>
<sequence>MVSASSTGSGGDNSIVATTSAISASTAGSMSIVQFQLPTNQSASTAAATMVQSVIQPNHQSVIQPTNPISTIQFSKNVILVNKLAPGSVIQSTESEQSAMQMVKEENETTIYEDESKRRREILARRPSYRKILNDLSATGDTPVTTTNTSSTASGMEGQKSSNNDDNDNEQQHSTTSGQQQQQSSNATHTSSASQPTGATATTIPLQSYIKMLPSIQIGSTHDGTTIQGIPTIMTNTNTTGSTIVQYATAAHDGQFIVPDLQTYQLRPPPPPPPQPPTNNPSAAATAALAQNVVMATPQLPSTHNMDEALKKREMRLLKNREAAKECRRKKKEYIKCLENRVAVLENQNKALIEELKTLKELYCKKSD</sequence>
<evidence type="ECO:0000256" key="7">
    <source>
        <dbReference type="SAM" id="MobiDB-lite"/>
    </source>
</evidence>
<dbReference type="PROSITE" id="PS00036">
    <property type="entry name" value="BZIP_BASIC"/>
    <property type="match status" value="1"/>
</dbReference>
<dbReference type="PANTHER" id="PTHR45879">
    <property type="entry name" value="CYCLIC AMP RESPONSE ELEMENT-BINDING PROTEIN B"/>
    <property type="match status" value="1"/>
</dbReference>
<comment type="caution">
    <text evidence="11">The sequence shown here is derived from an EMBL/GenBank/DDBJ whole genome shotgun (WGS) entry which is preliminary data.</text>
</comment>
<accession>A0A922L9S9</accession>
<reference evidence="10" key="3">
    <citation type="journal article" date="2021" name="World Allergy Organ. J.">
        <title>Chromosome-level assembly of Dermatophagoides farinae genome and transcriptome reveals two novel allergens Der f 37 and Der f 39.</title>
        <authorList>
            <person name="Chen J."/>
            <person name="Cai Z."/>
            <person name="Fan D."/>
            <person name="Hu J."/>
            <person name="Hou Y."/>
            <person name="He Y."/>
            <person name="Zhang Z."/>
            <person name="Zhao Z."/>
            <person name="Gao P."/>
            <person name="Hu W."/>
            <person name="Sun J."/>
            <person name="Li J."/>
            <person name="Ji K."/>
        </authorList>
    </citation>
    <scope>NUCLEOTIDE SEQUENCE</scope>
    <source>
        <strain evidence="10">JKM2019</strain>
    </source>
</reference>
<evidence type="ECO:0000313" key="10">
    <source>
        <dbReference type="EMBL" id="KAH7640451.1"/>
    </source>
</evidence>